<dbReference type="InterPro" id="IPR020904">
    <property type="entry name" value="Sc_DH/Rdtase_CS"/>
</dbReference>
<dbReference type="UniPathway" id="UPA00033">
    <property type="reaction ID" value="UER00034"/>
</dbReference>
<dbReference type="CDD" id="cd12188">
    <property type="entry name" value="SDH"/>
    <property type="match status" value="1"/>
</dbReference>
<evidence type="ECO:0000256" key="11">
    <source>
        <dbReference type="ARBA" id="ARBA00023157"/>
    </source>
</evidence>
<evidence type="ECO:0000256" key="7">
    <source>
        <dbReference type="ARBA" id="ARBA00022857"/>
    </source>
</evidence>
<gene>
    <name evidence="16" type="ORF">CVT26_003008</name>
</gene>
<keyword evidence="17" id="KW-1185">Reference proteome</keyword>
<keyword evidence="11" id="KW-1015">Disulfide bond</keyword>
<dbReference type="EC" id="1.5.1.7" evidence="4"/>
<keyword evidence="9" id="KW-0520">NAD</keyword>
<comment type="catalytic activity">
    <reaction evidence="13">
        <text>L-saccharopine + NAD(+) + H2O = L-lysine + 2-oxoglutarate + NADH + H(+)</text>
        <dbReference type="Rhea" id="RHEA:12440"/>
        <dbReference type="ChEBI" id="CHEBI:15377"/>
        <dbReference type="ChEBI" id="CHEBI:15378"/>
        <dbReference type="ChEBI" id="CHEBI:16810"/>
        <dbReference type="ChEBI" id="CHEBI:32551"/>
        <dbReference type="ChEBI" id="CHEBI:57540"/>
        <dbReference type="ChEBI" id="CHEBI:57945"/>
        <dbReference type="ChEBI" id="CHEBI:57951"/>
        <dbReference type="EC" id="1.5.1.7"/>
    </reaction>
</comment>
<dbReference type="SMART" id="SM01002">
    <property type="entry name" value="AlaDh_PNT_C"/>
    <property type="match status" value="1"/>
</dbReference>
<dbReference type="InterPro" id="IPR051168">
    <property type="entry name" value="AASS"/>
</dbReference>
<evidence type="ECO:0000256" key="9">
    <source>
        <dbReference type="ARBA" id="ARBA00023027"/>
    </source>
</evidence>
<comment type="pathway">
    <text evidence="1">Amino-acid biosynthesis; L-lysine biosynthesis via AAA pathway; L-lysine from L-alpha-aminoadipate (fungal route): step 3/3.</text>
</comment>
<dbReference type="FunFam" id="3.40.50.720:FF:000217">
    <property type="entry name" value="Saccharopine dehydrogenase [NAD(+), L-lysine-forming]"/>
    <property type="match status" value="1"/>
</dbReference>
<comment type="subunit">
    <text evidence="3">Monomer.</text>
</comment>
<dbReference type="FunCoup" id="A0A409W2J7">
    <property type="interactions" value="284"/>
</dbReference>
<evidence type="ECO:0000256" key="3">
    <source>
        <dbReference type="ARBA" id="ARBA00011245"/>
    </source>
</evidence>
<dbReference type="InterPro" id="IPR002347">
    <property type="entry name" value="SDR_fam"/>
</dbReference>
<dbReference type="Pfam" id="PF05222">
    <property type="entry name" value="AlaDh_PNT_N"/>
    <property type="match status" value="1"/>
</dbReference>
<evidence type="ECO:0000256" key="5">
    <source>
        <dbReference type="ARBA" id="ARBA00021221"/>
    </source>
</evidence>
<dbReference type="InterPro" id="IPR007698">
    <property type="entry name" value="AlaDH/PNT_NAD(H)-bd"/>
</dbReference>
<keyword evidence="10" id="KW-0457">Lysine biosynthesis</keyword>
<dbReference type="Proteomes" id="UP000284706">
    <property type="component" value="Unassembled WGS sequence"/>
</dbReference>
<evidence type="ECO:0000313" key="17">
    <source>
        <dbReference type="Proteomes" id="UP000284706"/>
    </source>
</evidence>
<dbReference type="OrthoDB" id="265306at2759"/>
<evidence type="ECO:0000259" key="14">
    <source>
        <dbReference type="SMART" id="SM01002"/>
    </source>
</evidence>
<dbReference type="InParanoid" id="A0A409W2J7"/>
<keyword evidence="8" id="KW-0560">Oxidoreductase</keyword>
<dbReference type="InterPro" id="IPR036291">
    <property type="entry name" value="NAD(P)-bd_dom_sf"/>
</dbReference>
<evidence type="ECO:0000259" key="15">
    <source>
        <dbReference type="SMART" id="SM01003"/>
    </source>
</evidence>
<dbReference type="Pfam" id="PF00106">
    <property type="entry name" value="adh_short"/>
    <property type="match status" value="1"/>
</dbReference>
<dbReference type="PANTHER" id="PTHR11133:SF23">
    <property type="entry name" value="SACCHAROPINE DEHYDROGENASE [NAD(+), L-LYSINE-FORMING]"/>
    <property type="match status" value="1"/>
</dbReference>
<evidence type="ECO:0000256" key="10">
    <source>
        <dbReference type="ARBA" id="ARBA00023154"/>
    </source>
</evidence>
<dbReference type="AlphaFoldDB" id="A0A409W2J7"/>
<feature type="domain" description="Alanine dehydrogenase/pyridine nucleotide transhydrogenase N-terminal" evidence="15">
    <location>
        <begin position="279"/>
        <end position="413"/>
    </location>
</feature>
<evidence type="ECO:0000256" key="6">
    <source>
        <dbReference type="ARBA" id="ARBA00022605"/>
    </source>
</evidence>
<dbReference type="InterPro" id="IPR007886">
    <property type="entry name" value="AlaDH/PNT_N"/>
</dbReference>
<evidence type="ECO:0000256" key="2">
    <source>
        <dbReference type="ARBA" id="ARBA00005689"/>
    </source>
</evidence>
<dbReference type="PROSITE" id="PS00061">
    <property type="entry name" value="ADH_SHORT"/>
    <property type="match status" value="1"/>
</dbReference>
<dbReference type="SMART" id="SM01003">
    <property type="entry name" value="AlaDh_PNT_N"/>
    <property type="match status" value="1"/>
</dbReference>
<dbReference type="GO" id="GO:0019878">
    <property type="term" value="P:lysine biosynthetic process via aminoadipic acid"/>
    <property type="evidence" value="ECO:0007669"/>
    <property type="project" value="UniProtKB-UniPathway"/>
</dbReference>
<sequence length="640" mass="70296">MPSIDDSKCILITGATSGIGRALALALAKLPSRPQVIAAGRRKERLEELSKIEGIHGVPLNLDTDLDTLKKSVEDLISRFPDLDTVILNAGTQQETSFKKPEEINLPSLVRELNVNYVSNLGFITYVLPHFLKRSSEGRPSFIITMSSGVGIVPAPMVPNYSATKAALHSLSISLRAQLHDTNVHVIEIIPPLVESELHDASGLTEKLSKIWMPLDEFTKVTVEGLRKGSPNIPVGFWEGLFQKYEADKDDFALSMMKRQQDLLVTPPSSQIMSRRAFWLRCEKKEFERRAALTPTTAKKLIDAGFEIFVERDEQRIFRDEEYEAVGCKLVENNSWPSAPKDIPIIGLKELPESTDPLPHTHIQFAHCYKRQAGWSKVLSRFHRGGGTLYDIEFLNDASGRRVAAFGFHAGFAGAAAGALAFAAQRKGETLGLLTPYENEAAMIADVKKALGGSGKGVRALVIGALGRCGRGAVDLFRKIGLEEDDIVKWDMAETAKGGPFQEILDVDIFVNCIYLSSQIPPFVTRETIAAAGKQRRLAVVVDVSCDTTNPFNPIPIYNINTTFDKPTVPVDVGAGNPPLSVVSIDHLPTLLPREASEQFSSDLLPSLMEFPSRNTARVWVDAEKLYKEKLAEAVAAEGL</sequence>
<accession>A0A409W2J7</accession>
<evidence type="ECO:0000256" key="8">
    <source>
        <dbReference type="ARBA" id="ARBA00023002"/>
    </source>
</evidence>
<dbReference type="SUPFAM" id="SSF52283">
    <property type="entry name" value="Formate/glycerate dehydrogenase catalytic domain-like"/>
    <property type="match status" value="1"/>
</dbReference>
<dbReference type="InterPro" id="IPR027281">
    <property type="entry name" value="Lys1"/>
</dbReference>
<dbReference type="GO" id="GO:0004754">
    <property type="term" value="F:saccharopine dehydrogenase (NAD+, L-lysine-forming) activity"/>
    <property type="evidence" value="ECO:0007669"/>
    <property type="project" value="UniProtKB-EC"/>
</dbReference>
<reference evidence="16 17" key="1">
    <citation type="journal article" date="2018" name="Evol. Lett.">
        <title>Horizontal gene cluster transfer increased hallucinogenic mushroom diversity.</title>
        <authorList>
            <person name="Reynolds H.T."/>
            <person name="Vijayakumar V."/>
            <person name="Gluck-Thaler E."/>
            <person name="Korotkin H.B."/>
            <person name="Matheny P.B."/>
            <person name="Slot J.C."/>
        </authorList>
    </citation>
    <scope>NUCLEOTIDE SEQUENCE [LARGE SCALE GENOMIC DNA]</scope>
    <source>
        <strain evidence="16 17">SRW20</strain>
    </source>
</reference>
<evidence type="ECO:0000256" key="4">
    <source>
        <dbReference type="ARBA" id="ARBA00012847"/>
    </source>
</evidence>
<dbReference type="PANTHER" id="PTHR11133">
    <property type="entry name" value="SACCHAROPINE DEHYDROGENASE"/>
    <property type="match status" value="1"/>
</dbReference>
<feature type="domain" description="Alanine dehydrogenase/pyridine nucleotide transhydrogenase NAD(H)-binding" evidence="14">
    <location>
        <begin position="447"/>
        <end position="584"/>
    </location>
</feature>
<comment type="similarity">
    <text evidence="2">Belongs to the AlaDH/PNT family.</text>
</comment>
<proteinExistence type="inferred from homology"/>
<keyword evidence="6" id="KW-0028">Amino-acid biosynthesis</keyword>
<evidence type="ECO:0000256" key="13">
    <source>
        <dbReference type="ARBA" id="ARBA00047860"/>
    </source>
</evidence>
<protein>
    <recommendedName>
        <fullName evidence="5">Saccharopine dehydrogenase [NAD(+), L-lysine-forming]</fullName>
        <ecNumber evidence="4">1.5.1.7</ecNumber>
    </recommendedName>
    <alternativeName>
        <fullName evidence="12">Lysine--2-oxoglutarate reductase</fullName>
    </alternativeName>
</protein>
<dbReference type="PRINTS" id="PR00081">
    <property type="entry name" value="GDHRDH"/>
</dbReference>
<evidence type="ECO:0000313" key="16">
    <source>
        <dbReference type="EMBL" id="PPQ72713.1"/>
    </source>
</evidence>
<comment type="caution">
    <text evidence="16">The sequence shown here is derived from an EMBL/GenBank/DDBJ whole genome shotgun (WGS) entry which is preliminary data.</text>
</comment>
<name>A0A409W2J7_9AGAR</name>
<organism evidence="16 17">
    <name type="scientific">Gymnopilus dilepis</name>
    <dbReference type="NCBI Taxonomy" id="231916"/>
    <lineage>
        <taxon>Eukaryota</taxon>
        <taxon>Fungi</taxon>
        <taxon>Dikarya</taxon>
        <taxon>Basidiomycota</taxon>
        <taxon>Agaricomycotina</taxon>
        <taxon>Agaricomycetes</taxon>
        <taxon>Agaricomycetidae</taxon>
        <taxon>Agaricales</taxon>
        <taxon>Agaricineae</taxon>
        <taxon>Hymenogastraceae</taxon>
        <taxon>Gymnopilus</taxon>
    </lineage>
</organism>
<dbReference type="GO" id="GO:0005737">
    <property type="term" value="C:cytoplasm"/>
    <property type="evidence" value="ECO:0007669"/>
    <property type="project" value="TreeGrafter"/>
</dbReference>
<dbReference type="Gene3D" id="3.40.50.720">
    <property type="entry name" value="NAD(P)-binding Rossmann-like Domain"/>
    <property type="match status" value="2"/>
</dbReference>
<dbReference type="EMBL" id="NHYE01005443">
    <property type="protein sequence ID" value="PPQ72713.1"/>
    <property type="molecule type" value="Genomic_DNA"/>
</dbReference>
<evidence type="ECO:0000256" key="12">
    <source>
        <dbReference type="ARBA" id="ARBA00033228"/>
    </source>
</evidence>
<dbReference type="STRING" id="231916.A0A409W2J7"/>
<dbReference type="SUPFAM" id="SSF51735">
    <property type="entry name" value="NAD(P)-binding Rossmann-fold domains"/>
    <property type="match status" value="2"/>
</dbReference>
<keyword evidence="7" id="KW-0521">NADP</keyword>
<evidence type="ECO:0000256" key="1">
    <source>
        <dbReference type="ARBA" id="ARBA00004884"/>
    </source>
</evidence>